<organism evidence="2">
    <name type="scientific">Anopheles marajoara</name>
    <dbReference type="NCBI Taxonomy" id="58244"/>
    <lineage>
        <taxon>Eukaryota</taxon>
        <taxon>Metazoa</taxon>
        <taxon>Ecdysozoa</taxon>
        <taxon>Arthropoda</taxon>
        <taxon>Hexapoda</taxon>
        <taxon>Insecta</taxon>
        <taxon>Pterygota</taxon>
        <taxon>Neoptera</taxon>
        <taxon>Endopterygota</taxon>
        <taxon>Diptera</taxon>
        <taxon>Nematocera</taxon>
        <taxon>Culicoidea</taxon>
        <taxon>Culicidae</taxon>
        <taxon>Anophelinae</taxon>
        <taxon>Anopheles</taxon>
    </lineage>
</organism>
<protein>
    <submittedName>
        <fullName evidence="2">Putative secreted protein</fullName>
    </submittedName>
</protein>
<keyword evidence="1" id="KW-0732">Signal</keyword>
<name>A0A2M4CAD6_9DIPT</name>
<evidence type="ECO:0000256" key="1">
    <source>
        <dbReference type="SAM" id="SignalP"/>
    </source>
</evidence>
<sequence length="86" mass="9379">MLLLPLITRSVAAAVRAACCIEADADVYKTNCVFGLSLPRILEGVCFRWGRGYLPSFSKTVRMIFFVTTVSLSFIPCSSAQVSAKL</sequence>
<reference evidence="2" key="1">
    <citation type="submission" date="2018-01" db="EMBL/GenBank/DDBJ databases">
        <title>An insight into the sialome of Amazonian anophelines.</title>
        <authorList>
            <person name="Ribeiro J.M."/>
            <person name="Scarpassa V."/>
            <person name="Calvo E."/>
        </authorList>
    </citation>
    <scope>NUCLEOTIDE SEQUENCE</scope>
    <source>
        <tissue evidence="2">Salivary glands</tissue>
    </source>
</reference>
<dbReference type="AlphaFoldDB" id="A0A2M4CAD6"/>
<accession>A0A2M4CAD6</accession>
<dbReference type="EMBL" id="GGFJ01013142">
    <property type="protein sequence ID" value="MBW62283.1"/>
    <property type="molecule type" value="Transcribed_RNA"/>
</dbReference>
<feature type="chain" id="PRO_5014876063" evidence="1">
    <location>
        <begin position="18"/>
        <end position="86"/>
    </location>
</feature>
<proteinExistence type="predicted"/>
<feature type="signal peptide" evidence="1">
    <location>
        <begin position="1"/>
        <end position="17"/>
    </location>
</feature>
<evidence type="ECO:0000313" key="2">
    <source>
        <dbReference type="EMBL" id="MBW62283.1"/>
    </source>
</evidence>